<dbReference type="Pfam" id="PF00924">
    <property type="entry name" value="MS_channel_2nd"/>
    <property type="match status" value="1"/>
</dbReference>
<dbReference type="PANTHER" id="PTHR30221:SF1">
    <property type="entry name" value="SMALL-CONDUCTANCE MECHANOSENSITIVE CHANNEL"/>
    <property type="match status" value="1"/>
</dbReference>
<comment type="caution">
    <text evidence="10">The sequence shown here is derived from an EMBL/GenBank/DDBJ whole genome shotgun (WGS) entry which is preliminary data.</text>
</comment>
<dbReference type="Gene3D" id="2.30.30.60">
    <property type="match status" value="1"/>
</dbReference>
<evidence type="ECO:0000256" key="3">
    <source>
        <dbReference type="ARBA" id="ARBA00022475"/>
    </source>
</evidence>
<keyword evidence="6 7" id="KW-0472">Membrane</keyword>
<gene>
    <name evidence="10" type="ORF">CIAN88_11325</name>
    <name evidence="12" type="ORF">GT664_12365</name>
    <name evidence="11" type="ORF">MKC95_02390</name>
</gene>
<feature type="transmembrane region" description="Helical" evidence="7">
    <location>
        <begin position="59"/>
        <end position="77"/>
    </location>
</feature>
<evidence type="ECO:0000256" key="1">
    <source>
        <dbReference type="ARBA" id="ARBA00004651"/>
    </source>
</evidence>
<dbReference type="InterPro" id="IPR023408">
    <property type="entry name" value="MscS_beta-dom_sf"/>
</dbReference>
<dbReference type="AlphaFoldDB" id="A0A099I524"/>
<evidence type="ECO:0000259" key="9">
    <source>
        <dbReference type="Pfam" id="PF21082"/>
    </source>
</evidence>
<dbReference type="SUPFAM" id="SSF50182">
    <property type="entry name" value="Sm-like ribonucleoproteins"/>
    <property type="match status" value="1"/>
</dbReference>
<evidence type="ECO:0000256" key="4">
    <source>
        <dbReference type="ARBA" id="ARBA00022692"/>
    </source>
</evidence>
<proteinExistence type="inferred from homology"/>
<dbReference type="RefSeq" id="WP_008819155.1">
    <property type="nucleotide sequence ID" value="NZ_AP025565.1"/>
</dbReference>
<organism evidence="10 13">
    <name type="scientific">Clostridium innocuum</name>
    <dbReference type="NCBI Taxonomy" id="1522"/>
    <lineage>
        <taxon>Bacteria</taxon>
        <taxon>Bacillati</taxon>
        <taxon>Bacillota</taxon>
        <taxon>Clostridia</taxon>
        <taxon>Eubacteriales</taxon>
        <taxon>Clostridiaceae</taxon>
        <taxon>Clostridium</taxon>
    </lineage>
</organism>
<feature type="domain" description="Mechanosensitive ion channel MscS" evidence="8">
    <location>
        <begin position="105"/>
        <end position="172"/>
    </location>
</feature>
<comment type="similarity">
    <text evidence="2">Belongs to the MscS (TC 1.A.23) family.</text>
</comment>
<evidence type="ECO:0000256" key="7">
    <source>
        <dbReference type="SAM" id="Phobius"/>
    </source>
</evidence>
<dbReference type="SUPFAM" id="SSF82689">
    <property type="entry name" value="Mechanosensitive channel protein MscS (YggB), C-terminal domain"/>
    <property type="match status" value="1"/>
</dbReference>
<dbReference type="GO" id="GO:0005886">
    <property type="term" value="C:plasma membrane"/>
    <property type="evidence" value="ECO:0007669"/>
    <property type="project" value="UniProtKB-SubCell"/>
</dbReference>
<dbReference type="Pfam" id="PF21082">
    <property type="entry name" value="MS_channel_3rd"/>
    <property type="match status" value="1"/>
</dbReference>
<evidence type="ECO:0000256" key="2">
    <source>
        <dbReference type="ARBA" id="ARBA00008017"/>
    </source>
</evidence>
<dbReference type="Proteomes" id="UP000604383">
    <property type="component" value="Unassembled WGS sequence"/>
</dbReference>
<dbReference type="EMBL" id="JQIF01000048">
    <property type="protein sequence ID" value="KGJ53059.1"/>
    <property type="molecule type" value="Genomic_DNA"/>
</dbReference>
<reference evidence="10 13" key="1">
    <citation type="submission" date="2014-08" db="EMBL/GenBank/DDBJ databases">
        <title>Clostridium innocuum, an unnegligible vancomycin-resistant pathogen causing extra-intestinal infections.</title>
        <authorList>
            <person name="Feng Y."/>
            <person name="Chiu C.-H."/>
        </authorList>
    </citation>
    <scope>NUCLEOTIDE SEQUENCE [LARGE SCALE GENOMIC DNA]</scope>
    <source>
        <strain evidence="10 13">AN88</strain>
    </source>
</reference>
<dbReference type="Gene3D" id="3.30.70.100">
    <property type="match status" value="1"/>
</dbReference>
<evidence type="ECO:0000259" key="8">
    <source>
        <dbReference type="Pfam" id="PF00924"/>
    </source>
</evidence>
<evidence type="ECO:0000313" key="12">
    <source>
        <dbReference type="EMBL" id="MZH56521.1"/>
    </source>
</evidence>
<sequence>MFDIVKDIDQWGKGSLFKYGFLQSLVIMLIFLLCAWLCKRAINRWIRKKEIVNAKFVMRIVKITLYTIAIYGCLSLLTPFESVLGKIWGSAGIIAVVLGLAAQESMGNFVNGLLITTFKPFKIGDLVKVNNGEYEGYVVDISLRDTVIRTYENTKVIIPNSTMNKAVLENVSLTNHTKGNFLTLDIAYESDLDKAMNIMKEEIIRHPAYVDPRTEEDMRNHVEPVIVRLTSFNDSSLTLRATVYSRDNSEGFAMLSDLRIAIKKRFDQEGIEFPYPHRTITYKEKNDSIADSKQ</sequence>
<feature type="domain" description="Mechanosensitive ion channel MscS C-terminal" evidence="9">
    <location>
        <begin position="183"/>
        <end position="273"/>
    </location>
</feature>
<dbReference type="EMBL" id="WWTN01000020">
    <property type="protein sequence ID" value="MZH56521.1"/>
    <property type="molecule type" value="Genomic_DNA"/>
</dbReference>
<evidence type="ECO:0000313" key="13">
    <source>
        <dbReference type="Proteomes" id="UP000030008"/>
    </source>
</evidence>
<dbReference type="PANTHER" id="PTHR30221">
    <property type="entry name" value="SMALL-CONDUCTANCE MECHANOSENSITIVE CHANNEL"/>
    <property type="match status" value="1"/>
</dbReference>
<dbReference type="InterPro" id="IPR011014">
    <property type="entry name" value="MscS_channel_TM-2"/>
</dbReference>
<dbReference type="InterPro" id="IPR011066">
    <property type="entry name" value="MscS_channel_C_sf"/>
</dbReference>
<accession>A0A099I524</accession>
<dbReference type="InterPro" id="IPR006685">
    <property type="entry name" value="MscS_channel_2nd"/>
</dbReference>
<comment type="subcellular location">
    <subcellularLocation>
        <location evidence="1">Cell membrane</location>
        <topology evidence="1">Multi-pass membrane protein</topology>
    </subcellularLocation>
</comment>
<name>A0A099I524_CLOIN</name>
<keyword evidence="5 7" id="KW-1133">Transmembrane helix</keyword>
<dbReference type="GO" id="GO:0008381">
    <property type="term" value="F:mechanosensitive monoatomic ion channel activity"/>
    <property type="evidence" value="ECO:0007669"/>
    <property type="project" value="InterPro"/>
</dbReference>
<evidence type="ECO:0000256" key="5">
    <source>
        <dbReference type="ARBA" id="ARBA00022989"/>
    </source>
</evidence>
<reference evidence="11" key="3">
    <citation type="journal article" date="2022" name="Clin. Infect. Dis.">
        <title>Association between Clostridium innocuum and antibiotic-associated diarrhea in adults and children: A cross-sectional study and comparative genomics analysis.</title>
        <authorList>
            <person name="Cherny K.E."/>
            <person name="Muscat E.B."/>
            <person name="Balaji A."/>
            <person name="Mukherjee J."/>
            <person name="Ozer E.A."/>
            <person name="Angarone M.P."/>
            <person name="Hauser A.R."/>
            <person name="Sichel J.S."/>
            <person name="Amponsah E."/>
            <person name="Kociolek L.K."/>
        </authorList>
    </citation>
    <scope>NUCLEOTIDE SEQUENCE</scope>
    <source>
        <strain evidence="11">NU1-AC-029v</strain>
    </source>
</reference>
<evidence type="ECO:0000313" key="10">
    <source>
        <dbReference type="EMBL" id="KGJ53059.1"/>
    </source>
</evidence>
<evidence type="ECO:0000313" key="11">
    <source>
        <dbReference type="EMBL" id="MCR0231615.1"/>
    </source>
</evidence>
<feature type="transmembrane region" description="Helical" evidence="7">
    <location>
        <begin position="20"/>
        <end position="38"/>
    </location>
</feature>
<dbReference type="InterPro" id="IPR045275">
    <property type="entry name" value="MscS_archaea/bacteria_type"/>
</dbReference>
<dbReference type="SUPFAM" id="SSF82861">
    <property type="entry name" value="Mechanosensitive channel protein MscS (YggB), transmembrane region"/>
    <property type="match status" value="1"/>
</dbReference>
<dbReference type="Proteomes" id="UP001203972">
    <property type="component" value="Unassembled WGS sequence"/>
</dbReference>
<keyword evidence="3" id="KW-1003">Cell membrane</keyword>
<protein>
    <submittedName>
        <fullName evidence="11 12">Mechanosensitive ion channel</fullName>
    </submittedName>
    <submittedName>
        <fullName evidence="10">Transporter</fullName>
    </submittedName>
</protein>
<evidence type="ECO:0000256" key="6">
    <source>
        <dbReference type="ARBA" id="ARBA00023136"/>
    </source>
</evidence>
<dbReference type="Proteomes" id="UP000030008">
    <property type="component" value="Unassembled WGS sequence"/>
</dbReference>
<dbReference type="Gene3D" id="1.10.287.1260">
    <property type="match status" value="1"/>
</dbReference>
<dbReference type="InterPro" id="IPR010920">
    <property type="entry name" value="LSM_dom_sf"/>
</dbReference>
<keyword evidence="4 7" id="KW-0812">Transmembrane</keyword>
<dbReference type="InterPro" id="IPR049278">
    <property type="entry name" value="MS_channel_C"/>
</dbReference>
<dbReference type="EMBL" id="JAKTMA010000003">
    <property type="protein sequence ID" value="MCR0231615.1"/>
    <property type="molecule type" value="Genomic_DNA"/>
</dbReference>
<reference evidence="12" key="2">
    <citation type="journal article" date="2019" name="Nat. Med.">
        <title>A library of human gut bacterial isolates paired with longitudinal multiomics data enables mechanistic microbiome research.</title>
        <authorList>
            <person name="Poyet M."/>
            <person name="Groussin M."/>
            <person name="Gibbons S.M."/>
            <person name="Avila-Pacheco J."/>
            <person name="Jiang X."/>
            <person name="Kearney S.M."/>
            <person name="Perrotta A.R."/>
            <person name="Berdy B."/>
            <person name="Zhao S."/>
            <person name="Lieberman T.D."/>
            <person name="Swanson P.K."/>
            <person name="Smith M."/>
            <person name="Roesemann S."/>
            <person name="Alexander J.E."/>
            <person name="Rich S.A."/>
            <person name="Livny J."/>
            <person name="Vlamakis H."/>
            <person name="Clish C."/>
            <person name="Bullock K."/>
            <person name="Deik A."/>
            <person name="Scott J."/>
            <person name="Pierce K.A."/>
            <person name="Xavier R.J."/>
            <person name="Alm E.J."/>
        </authorList>
    </citation>
    <scope>NUCLEOTIDE SEQUENCE</scope>
    <source>
        <strain evidence="12">BIOML-A12</strain>
    </source>
</reference>